<keyword evidence="1" id="KW-0503">Monooxygenase</keyword>
<protein>
    <submittedName>
        <fullName evidence="1">Ammonia monooxygenase</fullName>
    </submittedName>
</protein>
<dbReference type="RefSeq" id="WP_058934951.1">
    <property type="nucleotide sequence ID" value="NZ_CP013729.1"/>
</dbReference>
<keyword evidence="2" id="KW-1185">Reference proteome</keyword>
<evidence type="ECO:0000313" key="1">
    <source>
        <dbReference type="EMBL" id="ALV06713.1"/>
    </source>
</evidence>
<evidence type="ECO:0000313" key="2">
    <source>
        <dbReference type="Proteomes" id="UP000060699"/>
    </source>
</evidence>
<proteinExistence type="predicted"/>
<organism evidence="1 2">
    <name type="scientific">Roseateles depolymerans</name>
    <dbReference type="NCBI Taxonomy" id="76731"/>
    <lineage>
        <taxon>Bacteria</taxon>
        <taxon>Pseudomonadati</taxon>
        <taxon>Pseudomonadota</taxon>
        <taxon>Betaproteobacteria</taxon>
        <taxon>Burkholderiales</taxon>
        <taxon>Sphaerotilaceae</taxon>
        <taxon>Roseateles</taxon>
    </lineage>
</organism>
<dbReference type="GO" id="GO:0004497">
    <property type="term" value="F:monooxygenase activity"/>
    <property type="evidence" value="ECO:0007669"/>
    <property type="project" value="UniProtKB-KW"/>
</dbReference>
<dbReference type="KEGG" id="rdp:RD2015_2241"/>
<dbReference type="Proteomes" id="UP000060699">
    <property type="component" value="Chromosome"/>
</dbReference>
<reference evidence="1 2" key="1">
    <citation type="submission" date="2015-12" db="EMBL/GenBank/DDBJ databases">
        <title>Complete genome of Roseateles depolymerans KCTC 42856.</title>
        <authorList>
            <person name="Kim K.M."/>
        </authorList>
    </citation>
    <scope>NUCLEOTIDE SEQUENCE [LARGE SCALE GENOMIC DNA]</scope>
    <source>
        <strain evidence="1 2">KCTC 42856</strain>
    </source>
</reference>
<dbReference type="InterPro" id="IPR045384">
    <property type="entry name" value="DUF6527"/>
</dbReference>
<name>A0A0U3MEH1_9BURK</name>
<dbReference type="AlphaFoldDB" id="A0A0U3MEH1"/>
<keyword evidence="1" id="KW-0560">Oxidoreductase</keyword>
<accession>A0A0U3MEH1</accession>
<sequence length="118" mass="13040" precursor="true">MGRLSSILRNGSDGRLTWWCPGCNHSHQILTGDGEGPRWGWNGSVDKPTFTPSVLVTWKEPSDDPALAGDEQHDINRVCHSFVVDGQMQMLGDCTHPLAGQTVPIPDWPYAEGEWRDG</sequence>
<dbReference type="Pfam" id="PF20137">
    <property type="entry name" value="BubE"/>
    <property type="match status" value="1"/>
</dbReference>
<dbReference type="OrthoDB" id="5196042at2"/>
<gene>
    <name evidence="1" type="ORF">RD2015_2241</name>
</gene>
<dbReference type="EMBL" id="CP013729">
    <property type="protein sequence ID" value="ALV06713.1"/>
    <property type="molecule type" value="Genomic_DNA"/>
</dbReference>
<dbReference type="STRING" id="76731.RD2015_2241"/>